<accession>A0ABZ1N1M8</accession>
<keyword evidence="2" id="KW-1185">Reference proteome</keyword>
<dbReference type="Proteomes" id="UP001621418">
    <property type="component" value="Chromosome"/>
</dbReference>
<reference evidence="1 2" key="1">
    <citation type="submission" date="2022-10" db="EMBL/GenBank/DDBJ databases">
        <title>The complete genomes of actinobacterial strains from the NBC collection.</title>
        <authorList>
            <person name="Joergensen T.S."/>
            <person name="Alvarez Arevalo M."/>
            <person name="Sterndorff E.B."/>
            <person name="Faurdal D."/>
            <person name="Vuksanovic O."/>
            <person name="Mourched A.-S."/>
            <person name="Charusanti P."/>
            <person name="Shaw S."/>
            <person name="Blin K."/>
            <person name="Weber T."/>
        </authorList>
    </citation>
    <scope>NUCLEOTIDE SEQUENCE [LARGE SCALE GENOMIC DNA]</scope>
    <source>
        <strain evidence="1 2">NBC_01413</strain>
    </source>
</reference>
<sequence>MVAAITVRALIRNPVSAPTWIHQLLELDDICHDPLAADIRFDRS</sequence>
<proteinExistence type="predicted"/>
<organism evidence="1 2">
    <name type="scientific">Nocardia salmonicida</name>
    <dbReference type="NCBI Taxonomy" id="53431"/>
    <lineage>
        <taxon>Bacteria</taxon>
        <taxon>Bacillati</taxon>
        <taxon>Actinomycetota</taxon>
        <taxon>Actinomycetes</taxon>
        <taxon>Mycobacteriales</taxon>
        <taxon>Nocardiaceae</taxon>
        <taxon>Nocardia</taxon>
    </lineage>
</organism>
<evidence type="ECO:0008006" key="3">
    <source>
        <dbReference type="Google" id="ProtNLM"/>
    </source>
</evidence>
<evidence type="ECO:0000313" key="1">
    <source>
        <dbReference type="EMBL" id="WTY33749.1"/>
    </source>
</evidence>
<gene>
    <name evidence="1" type="ORF">OG308_20685</name>
</gene>
<dbReference type="GeneID" id="91376574"/>
<evidence type="ECO:0000313" key="2">
    <source>
        <dbReference type="Proteomes" id="UP001621418"/>
    </source>
</evidence>
<dbReference type="RefSeq" id="WP_255284391.1">
    <property type="nucleotide sequence ID" value="NZ_CP108014.1"/>
</dbReference>
<dbReference type="EMBL" id="CP109527">
    <property type="protein sequence ID" value="WTY33749.1"/>
    <property type="molecule type" value="Genomic_DNA"/>
</dbReference>
<protein>
    <recommendedName>
        <fullName evidence="3">Transposase</fullName>
    </recommendedName>
</protein>
<name>A0ABZ1N1M8_9NOCA</name>